<evidence type="ECO:0000313" key="3">
    <source>
        <dbReference type="Proteomes" id="UP000566819"/>
    </source>
</evidence>
<dbReference type="Proteomes" id="UP000566819">
    <property type="component" value="Unassembled WGS sequence"/>
</dbReference>
<gene>
    <name evidence="2" type="ORF">G7Y89_g4642</name>
</gene>
<dbReference type="PANTHER" id="PTHR39596:SF2">
    <property type="entry name" value="HET DOMAIN PROTEIN (AFU_ORTHOLOGUE AFUA_1G17550)-RELATED"/>
    <property type="match status" value="1"/>
</dbReference>
<name>A0A8H4RP10_9HELO</name>
<keyword evidence="3" id="KW-1185">Reference proteome</keyword>
<organism evidence="2 3">
    <name type="scientific">Cudoniella acicularis</name>
    <dbReference type="NCBI Taxonomy" id="354080"/>
    <lineage>
        <taxon>Eukaryota</taxon>
        <taxon>Fungi</taxon>
        <taxon>Dikarya</taxon>
        <taxon>Ascomycota</taxon>
        <taxon>Pezizomycotina</taxon>
        <taxon>Leotiomycetes</taxon>
        <taxon>Helotiales</taxon>
        <taxon>Tricladiaceae</taxon>
        <taxon>Cudoniella</taxon>
    </lineage>
</organism>
<dbReference type="PANTHER" id="PTHR39596">
    <property type="match status" value="1"/>
</dbReference>
<evidence type="ECO:0000256" key="1">
    <source>
        <dbReference type="SAM" id="MobiDB-lite"/>
    </source>
</evidence>
<proteinExistence type="predicted"/>
<reference evidence="2 3" key="1">
    <citation type="submission" date="2020-03" db="EMBL/GenBank/DDBJ databases">
        <title>Draft Genome Sequence of Cudoniella acicularis.</title>
        <authorList>
            <person name="Buettner E."/>
            <person name="Kellner H."/>
        </authorList>
    </citation>
    <scope>NUCLEOTIDE SEQUENCE [LARGE SCALE GENOMIC DNA]</scope>
    <source>
        <strain evidence="2 3">DSM 108380</strain>
    </source>
</reference>
<evidence type="ECO:0000313" key="2">
    <source>
        <dbReference type="EMBL" id="KAF4633470.1"/>
    </source>
</evidence>
<sequence length="133" mass="15034">MTQIYKNAENVLVIDSEVATCSITSDPLGILFRIFLLNWLRRLWTLQEGAFANSIQFLLSDETVSLPALLEGNDSLGVNIKTQLKRHFTYRFGRGLGNSSKSVLTTARSSDEELSAPSQSLSPEKQLWRRWDN</sequence>
<feature type="region of interest" description="Disordered" evidence="1">
    <location>
        <begin position="94"/>
        <end position="133"/>
    </location>
</feature>
<feature type="compositionally biased region" description="Polar residues" evidence="1">
    <location>
        <begin position="97"/>
        <end position="108"/>
    </location>
</feature>
<dbReference type="OrthoDB" id="2426273at2759"/>
<comment type="caution">
    <text evidence="2">The sequence shown here is derived from an EMBL/GenBank/DDBJ whole genome shotgun (WGS) entry which is preliminary data.</text>
</comment>
<dbReference type="EMBL" id="JAAMPI010000256">
    <property type="protein sequence ID" value="KAF4633470.1"/>
    <property type="molecule type" value="Genomic_DNA"/>
</dbReference>
<dbReference type="AlphaFoldDB" id="A0A8H4RP10"/>
<protein>
    <submittedName>
        <fullName evidence="2">Uncharacterized protein</fullName>
    </submittedName>
</protein>
<accession>A0A8H4RP10</accession>